<dbReference type="Proteomes" id="UP000509510">
    <property type="component" value="Chromosome IV"/>
</dbReference>
<gene>
    <name evidence="1" type="ORF">TRUGW13939_08348</name>
</gene>
<keyword evidence="2" id="KW-1185">Reference proteome</keyword>
<organism evidence="1 2">
    <name type="scientific">Talaromyces rugulosus</name>
    <name type="common">Penicillium rugulosum</name>
    <dbReference type="NCBI Taxonomy" id="121627"/>
    <lineage>
        <taxon>Eukaryota</taxon>
        <taxon>Fungi</taxon>
        <taxon>Dikarya</taxon>
        <taxon>Ascomycota</taxon>
        <taxon>Pezizomycotina</taxon>
        <taxon>Eurotiomycetes</taxon>
        <taxon>Eurotiomycetidae</taxon>
        <taxon>Eurotiales</taxon>
        <taxon>Trichocomaceae</taxon>
        <taxon>Talaromyces</taxon>
        <taxon>Talaromyces sect. Islandici</taxon>
    </lineage>
</organism>
<sequence>MQRFMQAQCVIRKEQPASCLRRQVLAGGQSAPAARSLRSINNVEPTSILLPPAFTMMPSALLHLVSPRLALDSRLLPSCLTQKFNMAAVQASLDDQPFIGVSTIRSKTSPCQGSPELRTGRQIL</sequence>
<evidence type="ECO:0000313" key="1">
    <source>
        <dbReference type="EMBL" id="QKX61201.1"/>
    </source>
</evidence>
<dbReference type="KEGG" id="trg:TRUGW13939_08348"/>
<dbReference type="GeneID" id="55995837"/>
<evidence type="ECO:0000313" key="2">
    <source>
        <dbReference type="Proteomes" id="UP000509510"/>
    </source>
</evidence>
<name>A0A7H8R657_TALRU</name>
<reference evidence="2" key="1">
    <citation type="submission" date="2020-06" db="EMBL/GenBank/DDBJ databases">
        <title>A chromosome-scale genome assembly of Talaromyces rugulosus W13939.</title>
        <authorList>
            <person name="Wang B."/>
            <person name="Guo L."/>
            <person name="Ye K."/>
            <person name="Wang L."/>
        </authorList>
    </citation>
    <scope>NUCLEOTIDE SEQUENCE [LARGE SCALE GENOMIC DNA]</scope>
    <source>
        <strain evidence="2">W13939</strain>
    </source>
</reference>
<dbReference type="AlphaFoldDB" id="A0A7H8R657"/>
<dbReference type="EMBL" id="CP055901">
    <property type="protein sequence ID" value="QKX61201.1"/>
    <property type="molecule type" value="Genomic_DNA"/>
</dbReference>
<dbReference type="RefSeq" id="XP_035347376.1">
    <property type="nucleotide sequence ID" value="XM_035491483.1"/>
</dbReference>
<accession>A0A7H8R657</accession>
<protein>
    <submittedName>
        <fullName evidence="1">Uncharacterized protein</fullName>
    </submittedName>
</protein>
<proteinExistence type="predicted"/>